<feature type="transmembrane region" description="Helical" evidence="1">
    <location>
        <begin position="104"/>
        <end position="121"/>
    </location>
</feature>
<keyword evidence="3" id="KW-1185">Reference proteome</keyword>
<dbReference type="AlphaFoldDB" id="A0A660E6E8"/>
<feature type="transmembrane region" description="Helical" evidence="1">
    <location>
        <begin position="77"/>
        <end position="97"/>
    </location>
</feature>
<dbReference type="EMBL" id="UYIG01000113">
    <property type="protein sequence ID" value="VDG28588.1"/>
    <property type="molecule type" value="Genomic_DNA"/>
</dbReference>
<feature type="transmembrane region" description="Helical" evidence="1">
    <location>
        <begin position="127"/>
        <end position="144"/>
    </location>
</feature>
<sequence length="156" mass="17775">MDLAAIWLSLVTNVFNLQALVMALITIGLITIMTGLHYLPVQRIRWTALIHGIEVFCILLSMLLLRQMYLLLNADIGVGWAYVTAQMTIMLFSLYTFRYRAINILNVLMPFFIYGQNIYLGNGISHLEVFLAMSLVLAGAVLYFSHHQNDIFNSAW</sequence>
<feature type="transmembrane region" description="Helical" evidence="1">
    <location>
        <begin position="46"/>
        <end position="65"/>
    </location>
</feature>
<reference evidence="2 3" key="1">
    <citation type="submission" date="2018-11" db="EMBL/GenBank/DDBJ databases">
        <authorList>
            <person name="Wuyts S."/>
        </authorList>
    </citation>
    <scope>NUCLEOTIDE SEQUENCE [LARGE SCALE GENOMIC DNA]</scope>
    <source>
        <strain evidence="2">Lactobacillus mudanjiangensis AMBF249</strain>
    </source>
</reference>
<evidence type="ECO:0000313" key="3">
    <source>
        <dbReference type="Proteomes" id="UP000289996"/>
    </source>
</evidence>
<dbReference type="OrthoDB" id="10017663at2"/>
<organism evidence="2 3">
    <name type="scientific">Lactiplantibacillus mudanjiangensis</name>
    <dbReference type="NCBI Taxonomy" id="1296538"/>
    <lineage>
        <taxon>Bacteria</taxon>
        <taxon>Bacillati</taxon>
        <taxon>Bacillota</taxon>
        <taxon>Bacilli</taxon>
        <taxon>Lactobacillales</taxon>
        <taxon>Lactobacillaceae</taxon>
        <taxon>Lactiplantibacillus</taxon>
    </lineage>
</organism>
<keyword evidence="1" id="KW-0812">Transmembrane</keyword>
<keyword evidence="1" id="KW-0472">Membrane</keyword>
<evidence type="ECO:0000313" key="2">
    <source>
        <dbReference type="EMBL" id="VDG28588.1"/>
    </source>
</evidence>
<name>A0A660E6E8_9LACO</name>
<dbReference type="Proteomes" id="UP000289996">
    <property type="component" value="Unassembled WGS sequence"/>
</dbReference>
<feature type="transmembrane region" description="Helical" evidence="1">
    <location>
        <begin position="20"/>
        <end position="39"/>
    </location>
</feature>
<accession>A0A660E6E8</accession>
<evidence type="ECO:0000256" key="1">
    <source>
        <dbReference type="SAM" id="Phobius"/>
    </source>
</evidence>
<protein>
    <submittedName>
        <fullName evidence="2">Diguanylate cyclase [Lactobacillus paraplantarum]</fullName>
    </submittedName>
</protein>
<gene>
    <name evidence="2" type="ORF">MUDAN_MDHGFNIF_03014</name>
</gene>
<keyword evidence="1" id="KW-1133">Transmembrane helix</keyword>
<proteinExistence type="predicted"/>
<dbReference type="RefSeq" id="WP_130843624.1">
    <property type="nucleotide sequence ID" value="NZ_BJDY01000002.1"/>
</dbReference>